<dbReference type="PROSITE" id="PS00086">
    <property type="entry name" value="CYTOCHROME_P450"/>
    <property type="match status" value="1"/>
</dbReference>
<comment type="caution">
    <text evidence="3">The sequence shown here is derived from an EMBL/GenBank/DDBJ whole genome shotgun (WGS) entry which is preliminary data.</text>
</comment>
<dbReference type="PANTHER" id="PTHR46696:SF4">
    <property type="entry name" value="BIOTIN BIOSYNTHESIS CYTOCHROME P450"/>
    <property type="match status" value="1"/>
</dbReference>
<dbReference type="SUPFAM" id="SSF48264">
    <property type="entry name" value="Cytochrome P450"/>
    <property type="match status" value="1"/>
</dbReference>
<evidence type="ECO:0000256" key="2">
    <source>
        <dbReference type="RuleBase" id="RU000461"/>
    </source>
</evidence>
<dbReference type="GO" id="GO:0006707">
    <property type="term" value="P:cholesterol catabolic process"/>
    <property type="evidence" value="ECO:0007669"/>
    <property type="project" value="TreeGrafter"/>
</dbReference>
<evidence type="ECO:0000313" key="4">
    <source>
        <dbReference type="Proteomes" id="UP000024816"/>
    </source>
</evidence>
<sequence length="435" mass="47426">MTDSGDMQAGSLQEISSLTSVESLGFTGGRNSFRSFCDVAFAPGMPRLLRTEANELAVYRHEDLRAFGAMPDLGAVPPDAMFPGLHSRAHDGTTLPGDGIGRVISNQVFTANPPVHGPVRMALWRELNPRQAAQMNETAQEVVREILNDVKARDAIDFVGDVAEQLTLRFWGRLIGLTQDELGQLAIAVHNMSNMFLVRMTMDAVQLADEAMLAYGQIIETAAMRSRADGTHPFVDSLAASLTDIDITGDPTLAGIVPENVGKLLAGNLVDGFHTAAVGAANMVFTLLRQPKAMEELRANPEKMGTAVMEALRCEPPVIALKRYALADMEYLGVAIPKGTQVLMMWAAGNHDPAVFEAPQEFRLDRNLRGVTTFGGGAHICVGRIVATMLAQVLLEELGKQEFELVLVDADYPWFENLLMSQMIRMPLKLLPRDK</sequence>
<dbReference type="STRING" id="1280952.HJA_11020"/>
<name>A0A059FBV6_9PROT</name>
<dbReference type="RefSeq" id="WP_035582103.1">
    <property type="nucleotide sequence ID" value="NZ_ARYJ01000006.1"/>
</dbReference>
<dbReference type="InterPro" id="IPR036396">
    <property type="entry name" value="Cyt_P450_sf"/>
</dbReference>
<dbReference type="AlphaFoldDB" id="A0A059FBV6"/>
<keyword evidence="4" id="KW-1185">Reference proteome</keyword>
<dbReference type="PATRIC" id="fig|1280952.3.peg.2201"/>
<dbReference type="Pfam" id="PF00067">
    <property type="entry name" value="p450"/>
    <property type="match status" value="1"/>
</dbReference>
<keyword evidence="2" id="KW-0349">Heme</keyword>
<dbReference type="GO" id="GO:0036199">
    <property type="term" value="F:cholest-4-en-3-one 26-monooxygenase activity"/>
    <property type="evidence" value="ECO:0007669"/>
    <property type="project" value="TreeGrafter"/>
</dbReference>
<organism evidence="3 4">
    <name type="scientific">Hyphomonas jannaschiana VP2</name>
    <dbReference type="NCBI Taxonomy" id="1280952"/>
    <lineage>
        <taxon>Bacteria</taxon>
        <taxon>Pseudomonadati</taxon>
        <taxon>Pseudomonadota</taxon>
        <taxon>Alphaproteobacteria</taxon>
        <taxon>Hyphomonadales</taxon>
        <taxon>Hyphomonadaceae</taxon>
        <taxon>Hyphomonas</taxon>
    </lineage>
</organism>
<dbReference type="GO" id="GO:0020037">
    <property type="term" value="F:heme binding"/>
    <property type="evidence" value="ECO:0007669"/>
    <property type="project" value="InterPro"/>
</dbReference>
<dbReference type="GO" id="GO:0005506">
    <property type="term" value="F:iron ion binding"/>
    <property type="evidence" value="ECO:0007669"/>
    <property type="project" value="InterPro"/>
</dbReference>
<comment type="similarity">
    <text evidence="1 2">Belongs to the cytochrome P450 family.</text>
</comment>
<dbReference type="eggNOG" id="COG2124">
    <property type="taxonomic scope" value="Bacteria"/>
</dbReference>
<dbReference type="PANTHER" id="PTHR46696">
    <property type="entry name" value="P450, PUTATIVE (EUROFUNG)-RELATED"/>
    <property type="match status" value="1"/>
</dbReference>
<dbReference type="GO" id="GO:0008395">
    <property type="term" value="F:steroid hydroxylase activity"/>
    <property type="evidence" value="ECO:0007669"/>
    <property type="project" value="TreeGrafter"/>
</dbReference>
<keyword evidence="2" id="KW-0408">Iron</keyword>
<keyword evidence="2" id="KW-0503">Monooxygenase</keyword>
<dbReference type="InterPro" id="IPR017972">
    <property type="entry name" value="Cyt_P450_CS"/>
</dbReference>
<accession>A0A059FBV6</accession>
<keyword evidence="2" id="KW-0479">Metal-binding</keyword>
<evidence type="ECO:0000256" key="1">
    <source>
        <dbReference type="ARBA" id="ARBA00010617"/>
    </source>
</evidence>
<dbReference type="OrthoDB" id="9801155at2"/>
<gene>
    <name evidence="3" type="ORF">HJA_11020</name>
</gene>
<dbReference type="PRINTS" id="PR00359">
    <property type="entry name" value="BP450"/>
</dbReference>
<dbReference type="InterPro" id="IPR002397">
    <property type="entry name" value="Cyt_P450_B"/>
</dbReference>
<keyword evidence="2" id="KW-0560">Oxidoreductase</keyword>
<proteinExistence type="inferred from homology"/>
<dbReference type="Proteomes" id="UP000024816">
    <property type="component" value="Unassembled WGS sequence"/>
</dbReference>
<evidence type="ECO:0000313" key="3">
    <source>
        <dbReference type="EMBL" id="KCZ88109.1"/>
    </source>
</evidence>
<protein>
    <submittedName>
        <fullName evidence="3">Cytochrome P450 family protein</fullName>
    </submittedName>
</protein>
<dbReference type="InterPro" id="IPR001128">
    <property type="entry name" value="Cyt_P450"/>
</dbReference>
<dbReference type="Gene3D" id="1.10.630.10">
    <property type="entry name" value="Cytochrome P450"/>
    <property type="match status" value="1"/>
</dbReference>
<reference evidence="3 4" key="1">
    <citation type="journal article" date="2014" name="Antonie Van Leeuwenhoek">
        <title>Hyphomonas beringensis sp. nov. and Hyphomonas chukchiensis sp. nov., isolated from surface seawater of the Bering Sea and Chukchi Sea.</title>
        <authorList>
            <person name="Li C."/>
            <person name="Lai Q."/>
            <person name="Li G."/>
            <person name="Dong C."/>
            <person name="Wang J."/>
            <person name="Liao Y."/>
            <person name="Shao Z."/>
        </authorList>
    </citation>
    <scope>NUCLEOTIDE SEQUENCE [LARGE SCALE GENOMIC DNA]</scope>
    <source>
        <strain evidence="3 4">VP2</strain>
    </source>
</reference>
<dbReference type="EMBL" id="ARYJ01000006">
    <property type="protein sequence ID" value="KCZ88109.1"/>
    <property type="molecule type" value="Genomic_DNA"/>
</dbReference>